<keyword evidence="2" id="KW-1185">Reference proteome</keyword>
<evidence type="ECO:0008006" key="3">
    <source>
        <dbReference type="Google" id="ProtNLM"/>
    </source>
</evidence>
<dbReference type="OrthoDB" id="9766750at2"/>
<gene>
    <name evidence="1" type="ORF">Bcop_0391</name>
</gene>
<dbReference type="eggNOG" id="COG1555">
    <property type="taxonomic scope" value="Bacteria"/>
</dbReference>
<dbReference type="SUPFAM" id="SSF47781">
    <property type="entry name" value="RuvA domain 2-like"/>
    <property type="match status" value="1"/>
</dbReference>
<dbReference type="HOGENOM" id="CLU_024854_0_0_10"/>
<accession>F3ZQV1</accession>
<dbReference type="Gene3D" id="1.10.150.280">
    <property type="entry name" value="AF1531-like domain"/>
    <property type="match status" value="1"/>
</dbReference>
<dbReference type="InterPro" id="IPR010994">
    <property type="entry name" value="RuvA_2-like"/>
</dbReference>
<dbReference type="STRING" id="679937.Bcop_0391"/>
<reference evidence="1 2" key="1">
    <citation type="journal article" date="2011" name="Stand. Genomic Sci.">
        <title>Non-contiguous finished genome sequence of Bacteroides coprosuis type strain (PC139).</title>
        <authorList>
            <person name="Land M."/>
            <person name="Held B."/>
            <person name="Gronow S."/>
            <person name="Abt B."/>
            <person name="Lucas S."/>
            <person name="Del Rio T.G."/>
            <person name="Nolan M."/>
            <person name="Tice H."/>
            <person name="Cheng J.F."/>
            <person name="Pitluck S."/>
            <person name="Liolios K."/>
            <person name="Pagani I."/>
            <person name="Ivanova N."/>
            <person name="Mavromatis K."/>
            <person name="Mikhailova N."/>
            <person name="Pati A."/>
            <person name="Tapia R."/>
            <person name="Han C."/>
            <person name="Goodwin L."/>
            <person name="Chen A."/>
            <person name="Palaniappan K."/>
            <person name="Hauser L."/>
            <person name="Brambilla E.M."/>
            <person name="Rohde M."/>
            <person name="Goker M."/>
            <person name="Detter J.C."/>
            <person name="Woyke T."/>
            <person name="Bristow J."/>
            <person name="Eisen J.A."/>
            <person name="Markowitz V."/>
            <person name="Hugenholtz P."/>
            <person name="Kyrpides N.C."/>
            <person name="Klenk H.P."/>
            <person name="Lapidus A."/>
        </authorList>
    </citation>
    <scope>NUCLEOTIDE SEQUENCE [LARGE SCALE GENOMIC DNA]</scope>
    <source>
        <strain evidence="1 2">DSM 18011</strain>
    </source>
</reference>
<sequence length="669" mass="78069">MNISLLRLFTAVCILFITINSVGQNNTQKKSNEDKIERILLKSENSAEDESITVDELVDNLSVLLDINRVSREQLTQLFILSPYQIESLINYRLKNGGFHSIYEIQLINGFDKKTIDKLLPYISVDNMKENFVPIKKNTRIKNELSLRYDIPLYKREGDYNSFIGPSFYTALRYNCQLKDKIEFGLVAEKDSGEPIFGLDNSCGFDYYSYYLIIKNINKFDKIFIGKFRVNYGLGLTVGTRNFGGKWNEIQSFFKDANGVSKHSSVDEYNYFRGIACIYKSGNLEITPFISHKETGGTIKENKINSIYTSGLYRTAKEIEKKNAVKQVSMGSRIAYHFSNFTLGVNGLYYYFNLPIGRSTKNYTKYDIVGNNFFNIGTDYTWYWNKVISKGELAISKSGIAVLNKIYYAPTTDWDLLFIYRYYSPRYWGFYSNAFGSQSKVKNENGYYISMQTKKFYPVEFNAYIDYSTNPWWKYRLSKASYVVDMGAEVDIPFLNHHSFNFRFSYKQFERDRTGTKGKIIDGYYLFKSRIEYHVVCNDFIELKSLGDCNWLKSLYSDIGYHFTQRVSINSPWLYLKTDFQYTYFNSPSFDTRLYIYEKGLLYNSYIPSFYGRGHRLSLNINNKPIKNITLMIKYGLTFYSDRSEIGSGVNKINKRSKADLQLMGRIKF</sequence>
<dbReference type="AlphaFoldDB" id="F3ZQV1"/>
<dbReference type="Pfam" id="PF12836">
    <property type="entry name" value="HHH_3"/>
    <property type="match status" value="1"/>
</dbReference>
<name>F3ZQV1_9BACE</name>
<evidence type="ECO:0000313" key="1">
    <source>
        <dbReference type="EMBL" id="EGJ70609.1"/>
    </source>
</evidence>
<organism evidence="1 2">
    <name type="scientific">Bacteroides coprosuis DSM 18011</name>
    <dbReference type="NCBI Taxonomy" id="679937"/>
    <lineage>
        <taxon>Bacteria</taxon>
        <taxon>Pseudomonadati</taxon>
        <taxon>Bacteroidota</taxon>
        <taxon>Bacteroidia</taxon>
        <taxon>Bacteroidales</taxon>
        <taxon>Bacteroidaceae</taxon>
        <taxon>Bacteroides</taxon>
    </lineage>
</organism>
<evidence type="ECO:0000313" key="2">
    <source>
        <dbReference type="Proteomes" id="UP000018439"/>
    </source>
</evidence>
<dbReference type="EMBL" id="CM001167">
    <property type="protein sequence ID" value="EGJ70609.1"/>
    <property type="molecule type" value="Genomic_DNA"/>
</dbReference>
<dbReference type="Proteomes" id="UP000018439">
    <property type="component" value="Chromosome"/>
</dbReference>
<proteinExistence type="predicted"/>
<protein>
    <recommendedName>
        <fullName evidence="3">Helix-hairpin-helix motif protein</fullName>
    </recommendedName>
</protein>